<keyword evidence="10" id="KW-1185">Reference proteome</keyword>
<organism evidence="9 10">
    <name type="scientific">Metamycoplasma equirhinis</name>
    <dbReference type="NCBI Taxonomy" id="92402"/>
    <lineage>
        <taxon>Bacteria</taxon>
        <taxon>Bacillati</taxon>
        <taxon>Mycoplasmatota</taxon>
        <taxon>Mycoplasmoidales</taxon>
        <taxon>Metamycoplasmataceae</taxon>
        <taxon>Metamycoplasma</taxon>
    </lineage>
</organism>
<dbReference type="GeneID" id="94493853"/>
<dbReference type="InterPro" id="IPR007156">
    <property type="entry name" value="MamQ_LemA"/>
</dbReference>
<evidence type="ECO:0000256" key="3">
    <source>
        <dbReference type="ARBA" id="ARBA00022692"/>
    </source>
</evidence>
<comment type="subcellular location">
    <subcellularLocation>
        <location evidence="1">Membrane</location>
        <topology evidence="1">Single-pass membrane protein</topology>
    </subcellularLocation>
</comment>
<dbReference type="Pfam" id="PF04011">
    <property type="entry name" value="LemA"/>
    <property type="match status" value="1"/>
</dbReference>
<accession>A0ABZ0PAN9</accession>
<evidence type="ECO:0000256" key="2">
    <source>
        <dbReference type="ARBA" id="ARBA00008854"/>
    </source>
</evidence>
<evidence type="ECO:0000313" key="9">
    <source>
        <dbReference type="EMBL" id="WPB53940.1"/>
    </source>
</evidence>
<evidence type="ECO:0000256" key="1">
    <source>
        <dbReference type="ARBA" id="ARBA00004167"/>
    </source>
</evidence>
<dbReference type="PANTHER" id="PTHR34478">
    <property type="entry name" value="PROTEIN LEMA"/>
    <property type="match status" value="1"/>
</dbReference>
<evidence type="ECO:0000256" key="4">
    <source>
        <dbReference type="ARBA" id="ARBA00022989"/>
    </source>
</evidence>
<feature type="transmembrane region" description="Helical" evidence="8">
    <location>
        <begin position="33"/>
        <end position="51"/>
    </location>
</feature>
<keyword evidence="3 8" id="KW-0812">Transmembrane</keyword>
<dbReference type="RefSeq" id="WP_140031242.1">
    <property type="nucleotide sequence ID" value="NZ_CP137845.1"/>
</dbReference>
<protein>
    <submittedName>
        <fullName evidence="9">LemA family protein</fullName>
    </submittedName>
</protein>
<dbReference type="Gene3D" id="1.20.1440.20">
    <property type="entry name" value="LemA-like domain"/>
    <property type="match status" value="1"/>
</dbReference>
<keyword evidence="5 8" id="KW-0472">Membrane</keyword>
<sequence>MLFDTRTQQEKEGFKPNVDNSIKHPEPTKGEKFLYILLYIITLGIFYFAYLSRKNMLMRKMNEIQQASSVIQAAEKKRRATLLKQLDTVKGYANFENKTLTEVAKLRSQLVKLENEEDTATLRNKLDVIQRGINVQFEQYPDLKASSLFLQFNTEIAMQEDEIYATIRIYNMKVNSFNSEIYSFWTNCVAKKIGAYNQPLFIASEKEREDVDTSSLSNMNF</sequence>
<feature type="region of interest" description="Disordered" evidence="7">
    <location>
        <begin position="1"/>
        <end position="23"/>
    </location>
</feature>
<dbReference type="SUPFAM" id="SSF140478">
    <property type="entry name" value="LemA-like"/>
    <property type="match status" value="1"/>
</dbReference>
<keyword evidence="6" id="KW-0175">Coiled coil</keyword>
<evidence type="ECO:0000256" key="8">
    <source>
        <dbReference type="SAM" id="Phobius"/>
    </source>
</evidence>
<feature type="coiled-coil region" evidence="6">
    <location>
        <begin position="57"/>
        <end position="123"/>
    </location>
</feature>
<evidence type="ECO:0000313" key="10">
    <source>
        <dbReference type="Proteomes" id="UP001303601"/>
    </source>
</evidence>
<dbReference type="PANTHER" id="PTHR34478:SF1">
    <property type="entry name" value="PROTEIN LEMA"/>
    <property type="match status" value="1"/>
</dbReference>
<evidence type="ECO:0000256" key="6">
    <source>
        <dbReference type="SAM" id="Coils"/>
    </source>
</evidence>
<gene>
    <name evidence="9" type="ORF">R9B83_03040</name>
</gene>
<dbReference type="Proteomes" id="UP001303601">
    <property type="component" value="Chromosome"/>
</dbReference>
<evidence type="ECO:0000256" key="7">
    <source>
        <dbReference type="SAM" id="MobiDB-lite"/>
    </source>
</evidence>
<name>A0ABZ0PAN9_9BACT</name>
<dbReference type="EMBL" id="CP137845">
    <property type="protein sequence ID" value="WPB53940.1"/>
    <property type="molecule type" value="Genomic_DNA"/>
</dbReference>
<dbReference type="InterPro" id="IPR023353">
    <property type="entry name" value="LemA-like_dom_sf"/>
</dbReference>
<comment type="similarity">
    <text evidence="2">Belongs to the LemA family.</text>
</comment>
<reference evidence="9" key="1">
    <citation type="submission" date="2023-11" db="EMBL/GenBank/DDBJ databases">
        <title>Completed genome sequence of Mycoplasma equirhinis type strain M432/72.</title>
        <authorList>
            <person name="Spergser J."/>
        </authorList>
    </citation>
    <scope>NUCLEOTIDE SEQUENCE [LARGE SCALE GENOMIC DNA]</scope>
    <source>
        <strain evidence="9">M432/72</strain>
    </source>
</reference>
<keyword evidence="4 8" id="KW-1133">Transmembrane helix</keyword>
<evidence type="ECO:0000256" key="5">
    <source>
        <dbReference type="ARBA" id="ARBA00023136"/>
    </source>
</evidence>
<proteinExistence type="inferred from homology"/>